<dbReference type="EMBL" id="BAABAS010000003">
    <property type="protein sequence ID" value="GAA4225090.1"/>
    <property type="molecule type" value="Genomic_DNA"/>
</dbReference>
<organism evidence="1 2">
    <name type="scientific">Actinomadura meridiana</name>
    <dbReference type="NCBI Taxonomy" id="559626"/>
    <lineage>
        <taxon>Bacteria</taxon>
        <taxon>Bacillati</taxon>
        <taxon>Actinomycetota</taxon>
        <taxon>Actinomycetes</taxon>
        <taxon>Streptosporangiales</taxon>
        <taxon>Thermomonosporaceae</taxon>
        <taxon>Actinomadura</taxon>
    </lineage>
</organism>
<dbReference type="RefSeq" id="WP_344889227.1">
    <property type="nucleotide sequence ID" value="NZ_BAABAS010000003.1"/>
</dbReference>
<evidence type="ECO:0000313" key="2">
    <source>
        <dbReference type="Proteomes" id="UP001501710"/>
    </source>
</evidence>
<comment type="caution">
    <text evidence="1">The sequence shown here is derived from an EMBL/GenBank/DDBJ whole genome shotgun (WGS) entry which is preliminary data.</text>
</comment>
<sequence>MKNLVVSSIESVHGDPRPISALTGADATGAASLADDIHFFRETSLAVWELAAAAAERTLGASRVRPDLVVYVSENDDDAAGTLPRLLARLALPFTDHLALAGHDCGNLPVALKVSDALLEAGHDRVLLVLADRARDGHRTMANGLSVFSDNATACLLAREPVADAASLAVDAVVTRTEIPLDAGGAGHDLLSSVQLVQEGAEGLLKETASTGADFAHVVLPNYRRTAQIFLMTALGMPPEKLLSGRVAELAHSFSADVLITLAERSGRGDIAAGERLLALVGGPYSWSALALQKL</sequence>
<name>A0ABP8BTD9_9ACTN</name>
<protein>
    <recommendedName>
        <fullName evidence="3">3-oxoacyl-ACP synthase</fullName>
    </recommendedName>
</protein>
<dbReference type="Gene3D" id="3.40.47.10">
    <property type="match status" value="2"/>
</dbReference>
<evidence type="ECO:0008006" key="3">
    <source>
        <dbReference type="Google" id="ProtNLM"/>
    </source>
</evidence>
<evidence type="ECO:0000313" key="1">
    <source>
        <dbReference type="EMBL" id="GAA4225090.1"/>
    </source>
</evidence>
<proteinExistence type="predicted"/>
<accession>A0ABP8BTD9</accession>
<keyword evidence="2" id="KW-1185">Reference proteome</keyword>
<dbReference type="SUPFAM" id="SSF53901">
    <property type="entry name" value="Thiolase-like"/>
    <property type="match status" value="2"/>
</dbReference>
<dbReference type="InterPro" id="IPR016039">
    <property type="entry name" value="Thiolase-like"/>
</dbReference>
<reference evidence="2" key="1">
    <citation type="journal article" date="2019" name="Int. J. Syst. Evol. Microbiol.">
        <title>The Global Catalogue of Microorganisms (GCM) 10K type strain sequencing project: providing services to taxonomists for standard genome sequencing and annotation.</title>
        <authorList>
            <consortium name="The Broad Institute Genomics Platform"/>
            <consortium name="The Broad Institute Genome Sequencing Center for Infectious Disease"/>
            <person name="Wu L."/>
            <person name="Ma J."/>
        </authorList>
    </citation>
    <scope>NUCLEOTIDE SEQUENCE [LARGE SCALE GENOMIC DNA]</scope>
    <source>
        <strain evidence="2">JCM 17440</strain>
    </source>
</reference>
<gene>
    <name evidence="1" type="ORF">GCM10022254_06210</name>
</gene>
<dbReference type="Proteomes" id="UP001501710">
    <property type="component" value="Unassembled WGS sequence"/>
</dbReference>